<feature type="domain" description="NADP-dependent oxidoreductase" evidence="1">
    <location>
        <begin position="48"/>
        <end position="301"/>
    </location>
</feature>
<protein>
    <submittedName>
        <fullName evidence="2">Aldo/keto reductase</fullName>
    </submittedName>
</protein>
<dbReference type="PANTHER" id="PTHR43638:SF3">
    <property type="entry name" value="ALDEHYDE REDUCTASE"/>
    <property type="match status" value="1"/>
</dbReference>
<evidence type="ECO:0000259" key="1">
    <source>
        <dbReference type="Pfam" id="PF00248"/>
    </source>
</evidence>
<keyword evidence="3" id="KW-1185">Reference proteome</keyword>
<comment type="caution">
    <text evidence="2">The sequence shown here is derived from an EMBL/GenBank/DDBJ whole genome shotgun (WGS) entry which is preliminary data.</text>
</comment>
<dbReference type="Proteomes" id="UP001548189">
    <property type="component" value="Unassembled WGS sequence"/>
</dbReference>
<dbReference type="RefSeq" id="WP_353897942.1">
    <property type="nucleotide sequence ID" value="NZ_JBEVCJ010000051.1"/>
</dbReference>
<dbReference type="PANTHER" id="PTHR43638">
    <property type="entry name" value="OXIDOREDUCTASE, ALDO/KETO REDUCTASE FAMILY PROTEIN"/>
    <property type="match status" value="1"/>
</dbReference>
<dbReference type="EMBL" id="JBEVCJ010000051">
    <property type="protein sequence ID" value="MET1257358.1"/>
    <property type="molecule type" value="Genomic_DNA"/>
</dbReference>
<dbReference type="InterPro" id="IPR023210">
    <property type="entry name" value="NADP_OxRdtase_dom"/>
</dbReference>
<reference evidence="2 3" key="1">
    <citation type="submission" date="2024-06" db="EMBL/GenBank/DDBJ databases">
        <authorList>
            <person name="Li F."/>
        </authorList>
    </citation>
    <scope>NUCLEOTIDE SEQUENCE [LARGE SCALE GENOMIC DNA]</scope>
    <source>
        <strain evidence="2 3">GXAS 311</strain>
    </source>
</reference>
<proteinExistence type="predicted"/>
<organism evidence="2 3">
    <name type="scientific">Aliikangiella maris</name>
    <dbReference type="NCBI Taxonomy" id="3162458"/>
    <lineage>
        <taxon>Bacteria</taxon>
        <taxon>Pseudomonadati</taxon>
        <taxon>Pseudomonadota</taxon>
        <taxon>Gammaproteobacteria</taxon>
        <taxon>Oceanospirillales</taxon>
        <taxon>Pleioneaceae</taxon>
        <taxon>Aliikangiella</taxon>
    </lineage>
</organism>
<accession>A0ABV2BZJ1</accession>
<dbReference type="InterPro" id="IPR036812">
    <property type="entry name" value="NAD(P)_OxRdtase_dom_sf"/>
</dbReference>
<dbReference type="Pfam" id="PF00248">
    <property type="entry name" value="Aldo_ket_red"/>
    <property type="match status" value="1"/>
</dbReference>
<dbReference type="SUPFAM" id="SSF51430">
    <property type="entry name" value="NAD(P)-linked oxidoreductase"/>
    <property type="match status" value="1"/>
</dbReference>
<sequence length="311" mass="35870">MAGRRSVLHFLSSLPILGAMPIWATSSQSSALIQRKIPRDPTSIIPAVGMGSYQTFNVEHDVIQKNNLLEVLKTFFSLGGQFIDSSPMYGHSEAVIGELIRTISPRPKWFAASKVWTYGKQSGFDSINHSASLMGKMRADKATMDLMQIHNLRDWQIHLPTLMELKQRQIIRYIGITTSRISQYSDFEKVMRQHQLDFIQLNYNIKVRDAEERLLPLALERKMGVIVNMPYEKGRLFKLVKNKPLPTWAKEIDCHSWGQFFLKYIISHPAVTCVIPATSKVHHMRDNMQAMYGRLPDDNMRQKMVRYFNDL</sequence>
<evidence type="ECO:0000313" key="2">
    <source>
        <dbReference type="EMBL" id="MET1257358.1"/>
    </source>
</evidence>
<evidence type="ECO:0000313" key="3">
    <source>
        <dbReference type="Proteomes" id="UP001548189"/>
    </source>
</evidence>
<name>A0ABV2BZJ1_9GAMM</name>
<dbReference type="CDD" id="cd19095">
    <property type="entry name" value="AKR_PA4992-like"/>
    <property type="match status" value="1"/>
</dbReference>
<gene>
    <name evidence="2" type="ORF">ABVT43_19630</name>
</gene>
<dbReference type="Gene3D" id="3.20.20.100">
    <property type="entry name" value="NADP-dependent oxidoreductase domain"/>
    <property type="match status" value="1"/>
</dbReference>